<dbReference type="AlphaFoldDB" id="A0AAU8IHV8"/>
<reference evidence="2" key="1">
    <citation type="submission" date="2024-06" db="EMBL/GenBank/DDBJ databases">
        <authorList>
            <person name="Fan A."/>
            <person name="Zhang F.Y."/>
            <person name="Zhang L."/>
        </authorList>
    </citation>
    <scope>NUCLEOTIDE SEQUENCE</scope>
    <source>
        <strain evidence="2">Y61</strain>
    </source>
</reference>
<proteinExistence type="predicted"/>
<sequence length="314" mass="35167">MKNKNALFHGLLTLLFLSLLLIVTVYVPAVSLLTIWLIPVPLMYLTAKFSWPYGLAGFIAAAAVLLIILPGPGAVIPIFFMIIGCVMGEIIHRKKPAFAVLLGGSLASIAVLILYLAFSVLVMKFNPITAFKDIASQSIELSLNQFGSLLNQDKGKLLEFYRNQLDYLGYLAPSLLVMIGVFYSLIVELIALPLLRLLKVDVPGWIPFRSWQVPRSLIWLYLFVLVIQLFVPAESGTSFYTALINIEFVFQILLAIQGLSFIFYFMYVKKVPIAVPILITVVVLIFSFPLLQLVWILGIIDLGFNLRKRIRGKQ</sequence>
<feature type="transmembrane region" description="Helical" evidence="1">
    <location>
        <begin position="167"/>
        <end position="195"/>
    </location>
</feature>
<accession>A0AAU8IHV8</accession>
<feature type="transmembrane region" description="Helical" evidence="1">
    <location>
        <begin position="239"/>
        <end position="265"/>
    </location>
</feature>
<name>A0AAU8IHV8_9BACL</name>
<feature type="transmembrane region" description="Helical" evidence="1">
    <location>
        <begin position="12"/>
        <end position="38"/>
    </location>
</feature>
<dbReference type="InterPro" id="IPR018710">
    <property type="entry name" value="DUF2232"/>
</dbReference>
<feature type="transmembrane region" description="Helical" evidence="1">
    <location>
        <begin position="216"/>
        <end position="233"/>
    </location>
</feature>
<feature type="transmembrane region" description="Helical" evidence="1">
    <location>
        <begin position="98"/>
        <end position="118"/>
    </location>
</feature>
<dbReference type="RefSeq" id="WP_353948812.1">
    <property type="nucleotide sequence ID" value="NZ_CP159510.1"/>
</dbReference>
<evidence type="ECO:0000313" key="2">
    <source>
        <dbReference type="EMBL" id="XCJ17670.1"/>
    </source>
</evidence>
<keyword evidence="1" id="KW-0812">Transmembrane</keyword>
<dbReference type="PANTHER" id="PTHR41324">
    <property type="entry name" value="MEMBRANE PROTEIN-RELATED"/>
    <property type="match status" value="1"/>
</dbReference>
<gene>
    <name evidence="2" type="ORF">ABNN70_04040</name>
</gene>
<feature type="transmembrane region" description="Helical" evidence="1">
    <location>
        <begin position="277"/>
        <end position="300"/>
    </location>
</feature>
<dbReference type="EMBL" id="CP159510">
    <property type="protein sequence ID" value="XCJ17670.1"/>
    <property type="molecule type" value="Genomic_DNA"/>
</dbReference>
<feature type="transmembrane region" description="Helical" evidence="1">
    <location>
        <begin position="58"/>
        <end position="86"/>
    </location>
</feature>
<organism evidence="2">
    <name type="scientific">Sporolactobacillus sp. Y61</name>
    <dbReference type="NCBI Taxonomy" id="3160863"/>
    <lineage>
        <taxon>Bacteria</taxon>
        <taxon>Bacillati</taxon>
        <taxon>Bacillota</taxon>
        <taxon>Bacilli</taxon>
        <taxon>Bacillales</taxon>
        <taxon>Sporolactobacillaceae</taxon>
        <taxon>Sporolactobacillus</taxon>
    </lineage>
</organism>
<keyword evidence="1" id="KW-1133">Transmembrane helix</keyword>
<dbReference type="PANTHER" id="PTHR41324:SF1">
    <property type="entry name" value="DUF2232 DOMAIN-CONTAINING PROTEIN"/>
    <property type="match status" value="1"/>
</dbReference>
<dbReference type="Pfam" id="PF09991">
    <property type="entry name" value="DUF2232"/>
    <property type="match status" value="1"/>
</dbReference>
<protein>
    <submittedName>
        <fullName evidence="2">YybS family protein</fullName>
    </submittedName>
</protein>
<keyword evidence="1" id="KW-0472">Membrane</keyword>
<evidence type="ECO:0000256" key="1">
    <source>
        <dbReference type="SAM" id="Phobius"/>
    </source>
</evidence>